<dbReference type="EMBL" id="CDQK01000004">
    <property type="protein sequence ID" value="CEP23389.1"/>
    <property type="molecule type" value="Genomic_DNA"/>
</dbReference>
<dbReference type="PANTHER" id="PTHR43808:SF8">
    <property type="entry name" value="PEPTIDASE M20 DIMERISATION DOMAIN-CONTAINING PROTEIN"/>
    <property type="match status" value="1"/>
</dbReference>
<dbReference type="InterPro" id="IPR002933">
    <property type="entry name" value="Peptidase_M20"/>
</dbReference>
<evidence type="ECO:0000313" key="9">
    <source>
        <dbReference type="Proteomes" id="UP000038830"/>
    </source>
</evidence>
<dbReference type="Gene3D" id="3.30.70.360">
    <property type="match status" value="1"/>
</dbReference>
<feature type="signal peptide" evidence="6">
    <location>
        <begin position="1"/>
        <end position="15"/>
    </location>
</feature>
<dbReference type="Gene3D" id="3.40.630.10">
    <property type="entry name" value="Zn peptidases"/>
    <property type="match status" value="1"/>
</dbReference>
<keyword evidence="5" id="KW-0862">Zinc</keyword>
<evidence type="ECO:0000256" key="4">
    <source>
        <dbReference type="ARBA" id="ARBA00022801"/>
    </source>
</evidence>
<dbReference type="InterPro" id="IPR036264">
    <property type="entry name" value="Bact_exopeptidase_dim_dom"/>
</dbReference>
<feature type="chain" id="PRO_5013288927" description="Peptidase M20 dimerisation domain-containing protein" evidence="6">
    <location>
        <begin position="16"/>
        <end position="378"/>
    </location>
</feature>
<protein>
    <recommendedName>
        <fullName evidence="7">Peptidase M20 dimerisation domain-containing protein</fullName>
    </recommendedName>
</protein>
<feature type="domain" description="Peptidase M20 dimerisation" evidence="7">
    <location>
        <begin position="192"/>
        <end position="297"/>
    </location>
</feature>
<dbReference type="PANTHER" id="PTHR43808">
    <property type="entry name" value="ACETYLORNITHINE DEACETYLASE"/>
    <property type="match status" value="1"/>
</dbReference>
<accession>A0A0H5CFM3</accession>
<reference evidence="9" key="1">
    <citation type="journal article" date="2015" name="J. Biotechnol.">
        <title>The structure of the Cyberlindnera jadinii genome and its relation to Candida utilis analyzed by the occurrence of single nucleotide polymorphisms.</title>
        <authorList>
            <person name="Rupp O."/>
            <person name="Brinkrolf K."/>
            <person name="Buerth C."/>
            <person name="Kunigo M."/>
            <person name="Schneider J."/>
            <person name="Jaenicke S."/>
            <person name="Goesmann A."/>
            <person name="Puehler A."/>
            <person name="Jaeger K.-E."/>
            <person name="Ernst J.F."/>
        </authorList>
    </citation>
    <scope>NUCLEOTIDE SEQUENCE [LARGE SCALE GENOMIC DNA]</scope>
    <source>
        <strain evidence="9">ATCC 18201 / CBS 1600 / BCRC 20928 / JCM 3617 / NBRC 0987 / NRRL Y-1542</strain>
    </source>
</reference>
<proteinExistence type="inferred from homology"/>
<evidence type="ECO:0000256" key="3">
    <source>
        <dbReference type="ARBA" id="ARBA00022723"/>
    </source>
</evidence>
<dbReference type="PROSITE" id="PS00758">
    <property type="entry name" value="ARGE_DAPE_CPG2_1"/>
    <property type="match status" value="1"/>
</dbReference>
<dbReference type="GO" id="GO:0016787">
    <property type="term" value="F:hydrolase activity"/>
    <property type="evidence" value="ECO:0007669"/>
    <property type="project" value="UniProtKB-KW"/>
</dbReference>
<gene>
    <name evidence="8" type="ORF">BN1211_3970</name>
</gene>
<comment type="cofactor">
    <cofactor evidence="1">
        <name>Zn(2+)</name>
        <dbReference type="ChEBI" id="CHEBI:29105"/>
    </cofactor>
</comment>
<comment type="similarity">
    <text evidence="2">Belongs to the peptidase M20A family.</text>
</comment>
<evidence type="ECO:0000259" key="7">
    <source>
        <dbReference type="Pfam" id="PF07687"/>
    </source>
</evidence>
<name>A0A0H5CFM3_CYBJN</name>
<dbReference type="SUPFAM" id="SSF53187">
    <property type="entry name" value="Zn-dependent exopeptidases"/>
    <property type="match status" value="1"/>
</dbReference>
<dbReference type="Pfam" id="PF07687">
    <property type="entry name" value="M20_dimer"/>
    <property type="match status" value="1"/>
</dbReference>
<sequence>MRLTNVLTIASVACAASVWESLQQRFIGQVYHQDYELISLHKSLVDIPSISGDEEAVGKFLERYLQKNGFTVELQSVKPGRDNVYAYLGSKRNTSVLLTSHIDTVPPYIPYYQSGDKIYGRGSNDAKGSVASQIIALKELYESGEVGEGDVSLLFVVGEEYDGIGMRHASDKLGAYWDHAIFGEPTELKLGVGHKGIYNIEIDVEGKASHSGYPQLGIDANKKLIDILYQIEHAEYPADQLLGNSSVNVGIIEAGVAANVVSPKARAKILIRVAHSTSTVSGTIKHIVDEANKEYDNVKLVDIQNKEPVYLDFEVPGFETVVLAYFTDVPNLERQFKSRYLYGPGSILVAHSADEYVTVADLKNAVDGYKRLTRYLLK</sequence>
<keyword evidence="6" id="KW-0732">Signal</keyword>
<dbReference type="SUPFAM" id="SSF55031">
    <property type="entry name" value="Bacterial exopeptidase dimerisation domain"/>
    <property type="match status" value="1"/>
</dbReference>
<dbReference type="GO" id="GO:0046872">
    <property type="term" value="F:metal ion binding"/>
    <property type="evidence" value="ECO:0007669"/>
    <property type="project" value="UniProtKB-KW"/>
</dbReference>
<evidence type="ECO:0000256" key="1">
    <source>
        <dbReference type="ARBA" id="ARBA00001947"/>
    </source>
</evidence>
<evidence type="ECO:0000256" key="5">
    <source>
        <dbReference type="ARBA" id="ARBA00022833"/>
    </source>
</evidence>
<dbReference type="InterPro" id="IPR011650">
    <property type="entry name" value="Peptidase_M20_dimer"/>
</dbReference>
<keyword evidence="3" id="KW-0479">Metal-binding</keyword>
<dbReference type="Pfam" id="PF01546">
    <property type="entry name" value="Peptidase_M20"/>
    <property type="match status" value="1"/>
</dbReference>
<dbReference type="Proteomes" id="UP000038830">
    <property type="component" value="Unassembled WGS sequence"/>
</dbReference>
<evidence type="ECO:0000256" key="2">
    <source>
        <dbReference type="ARBA" id="ARBA00006247"/>
    </source>
</evidence>
<evidence type="ECO:0000313" key="8">
    <source>
        <dbReference type="EMBL" id="CEP23389.1"/>
    </source>
</evidence>
<dbReference type="CDD" id="cd05652">
    <property type="entry name" value="M20_ArgE_DapE-like_fungal"/>
    <property type="match status" value="1"/>
</dbReference>
<keyword evidence="4" id="KW-0378">Hydrolase</keyword>
<dbReference type="InterPro" id="IPR050072">
    <property type="entry name" value="Peptidase_M20A"/>
</dbReference>
<evidence type="ECO:0000256" key="6">
    <source>
        <dbReference type="SAM" id="SignalP"/>
    </source>
</evidence>
<dbReference type="AlphaFoldDB" id="A0A0H5CFM3"/>
<dbReference type="InterPro" id="IPR001261">
    <property type="entry name" value="ArgE/DapE_CS"/>
</dbReference>
<organism evidence="8 9">
    <name type="scientific">Cyberlindnera jadinii (strain ATCC 18201 / CBS 1600 / BCRC 20928 / JCM 3617 / NBRC 0987 / NRRL Y-1542)</name>
    <name type="common">Torula yeast</name>
    <name type="synonym">Candida utilis</name>
    <dbReference type="NCBI Taxonomy" id="983966"/>
    <lineage>
        <taxon>Eukaryota</taxon>
        <taxon>Fungi</taxon>
        <taxon>Dikarya</taxon>
        <taxon>Ascomycota</taxon>
        <taxon>Saccharomycotina</taxon>
        <taxon>Saccharomycetes</taxon>
        <taxon>Phaffomycetales</taxon>
        <taxon>Phaffomycetaceae</taxon>
        <taxon>Cyberlindnera</taxon>
    </lineage>
</organism>